<dbReference type="PRINTS" id="PR00095">
    <property type="entry name" value="ANTSNTHASEI"/>
</dbReference>
<evidence type="ECO:0000256" key="3">
    <source>
        <dbReference type="SAM" id="MobiDB-lite"/>
    </source>
</evidence>
<dbReference type="InterPro" id="IPR015890">
    <property type="entry name" value="Chorismate_C"/>
</dbReference>
<dbReference type="NCBIfam" id="TIGR00553">
    <property type="entry name" value="pabB"/>
    <property type="match status" value="1"/>
</dbReference>
<dbReference type="InterPro" id="IPR005801">
    <property type="entry name" value="ADC_synthase"/>
</dbReference>
<dbReference type="InterPro" id="IPR005802">
    <property type="entry name" value="ADC_synth_comp_1"/>
</dbReference>
<dbReference type="SUPFAM" id="SSF56322">
    <property type="entry name" value="ADC synthase"/>
    <property type="match status" value="1"/>
</dbReference>
<evidence type="ECO:0000259" key="5">
    <source>
        <dbReference type="Pfam" id="PF04715"/>
    </source>
</evidence>
<evidence type="ECO:0000256" key="1">
    <source>
        <dbReference type="ARBA" id="ARBA00013139"/>
    </source>
</evidence>
<reference evidence="7 9" key="2">
    <citation type="submission" date="2016-10" db="EMBL/GenBank/DDBJ databases">
        <authorList>
            <person name="Varghese N."/>
            <person name="Submissions S."/>
        </authorList>
    </citation>
    <scope>NUCLEOTIDE SEQUENCE [LARGE SCALE GENOMIC DNA]</scope>
    <source>
        <strain evidence="7 9">DSM 22150</strain>
    </source>
</reference>
<protein>
    <recommendedName>
        <fullName evidence="1">aminodeoxychorismate synthase</fullName>
        <ecNumber evidence="1">2.6.1.85</ecNumber>
    </recommendedName>
</protein>
<evidence type="ECO:0000313" key="9">
    <source>
        <dbReference type="Proteomes" id="UP000199280"/>
    </source>
</evidence>
<dbReference type="Pfam" id="PF00425">
    <property type="entry name" value="Chorismate_bind"/>
    <property type="match status" value="1"/>
</dbReference>
<dbReference type="Pfam" id="PF04715">
    <property type="entry name" value="Anth_synt_I_N"/>
    <property type="match status" value="1"/>
</dbReference>
<keyword evidence="2" id="KW-0808">Transferase</keyword>
<evidence type="ECO:0000313" key="7">
    <source>
        <dbReference type="EMBL" id="SEI91262.1"/>
    </source>
</evidence>
<dbReference type="Proteomes" id="UP000199280">
    <property type="component" value="Unassembled WGS sequence"/>
</dbReference>
<dbReference type="GO" id="GO:0000162">
    <property type="term" value="P:L-tryptophan biosynthetic process"/>
    <property type="evidence" value="ECO:0007669"/>
    <property type="project" value="TreeGrafter"/>
</dbReference>
<feature type="region of interest" description="Disordered" evidence="3">
    <location>
        <begin position="269"/>
        <end position="292"/>
    </location>
</feature>
<evidence type="ECO:0000313" key="6">
    <source>
        <dbReference type="EMBL" id="CZQ93313.1"/>
    </source>
</evidence>
<dbReference type="InterPro" id="IPR019999">
    <property type="entry name" value="Anth_synth_I-like"/>
</dbReference>
<reference evidence="6 8" key="1">
    <citation type="submission" date="2016-02" db="EMBL/GenBank/DDBJ databases">
        <authorList>
            <person name="Wen L."/>
            <person name="He K."/>
            <person name="Yang H."/>
        </authorList>
    </citation>
    <scope>NUCLEOTIDE SEQUENCE [LARGE SCALE GENOMIC DNA]</scope>
    <source>
        <strain evidence="6">Trichococcus_R210</strain>
    </source>
</reference>
<dbReference type="PANTHER" id="PTHR11236:SF50">
    <property type="entry name" value="AMINODEOXYCHORISMATE SYNTHASE COMPONENT 1"/>
    <property type="match status" value="1"/>
</dbReference>
<dbReference type="Proteomes" id="UP000076878">
    <property type="component" value="Unassembled WGS sequence"/>
</dbReference>
<dbReference type="EMBL" id="FJNB01000006">
    <property type="protein sequence ID" value="CZQ93313.1"/>
    <property type="molecule type" value="Genomic_DNA"/>
</dbReference>
<evidence type="ECO:0000259" key="4">
    <source>
        <dbReference type="Pfam" id="PF00425"/>
    </source>
</evidence>
<gene>
    <name evidence="7" type="ORF">SAMN05216375_10518</name>
    <name evidence="6" type="ORF">TR210_1132</name>
</gene>
<dbReference type="Gene3D" id="3.60.120.10">
    <property type="entry name" value="Anthranilate synthase"/>
    <property type="match status" value="1"/>
</dbReference>
<dbReference type="GO" id="GO:0046820">
    <property type="term" value="F:4-amino-4-deoxychorismate synthase activity"/>
    <property type="evidence" value="ECO:0007669"/>
    <property type="project" value="UniProtKB-EC"/>
</dbReference>
<dbReference type="InterPro" id="IPR006805">
    <property type="entry name" value="Anth_synth_I_N"/>
</dbReference>
<accession>A0A143YL59</accession>
<dbReference type="GO" id="GO:0009396">
    <property type="term" value="P:folic acid-containing compound biosynthetic process"/>
    <property type="evidence" value="ECO:0007669"/>
    <property type="project" value="InterPro"/>
</dbReference>
<dbReference type="EMBL" id="FNYT01000005">
    <property type="protein sequence ID" value="SEI91262.1"/>
    <property type="molecule type" value="Genomic_DNA"/>
</dbReference>
<organism evidence="6 8">
    <name type="scientific">Trichococcus ilyis</name>
    <dbReference type="NCBI Taxonomy" id="640938"/>
    <lineage>
        <taxon>Bacteria</taxon>
        <taxon>Bacillati</taxon>
        <taxon>Bacillota</taxon>
        <taxon>Bacilli</taxon>
        <taxon>Lactobacillales</taxon>
        <taxon>Carnobacteriaceae</taxon>
        <taxon>Trichococcus</taxon>
    </lineage>
</organism>
<proteinExistence type="predicted"/>
<feature type="domain" description="Anthranilate synthase component I N-terminal" evidence="5">
    <location>
        <begin position="19"/>
        <end position="139"/>
    </location>
</feature>
<dbReference type="EC" id="2.6.1.85" evidence="1"/>
<evidence type="ECO:0000313" key="8">
    <source>
        <dbReference type="Proteomes" id="UP000076878"/>
    </source>
</evidence>
<sequence>MKKRTAEIVIKEIATSLSSFELFSLFRERRHCFFLDSGLDPEKLGRYSFIGFDPEMTLTAKAGVDAFEELKALLEEYQLDYAGELPFIGGAVGYFGYELRHQVERLPKEAVDDVHIPDSFFGIYDGAIVVDHLLGKVYLASPGFFGDPEKWVAETEKVIMAAGGTHFPVQALGSATETKPKLTANMTKSYYLEAIARIKDYIRSGDIYQVNMTQRFQCRTEASPYELYTRLRSINPAPFAAYLDFGMGQLLSSSPERFLQIRNGKVQTRPIKGTRPRGATEQEDSANRQELLESEKDRAELLMIVDLMRNDLGRVCKTGSVKVTEMYHIEDYSTVFQLVSTIEGELEEDIHALDCIKAAFPGGSITGAPKIRAMEVIDELEPTQRNAYTGSIGYVGFNGDADLNIVIRTILLKDETAYFQVGGGIVWDSDAEMEYEETLVKAKALIAALQAELPEGENV</sequence>
<keyword evidence="9" id="KW-1185">Reference proteome</keyword>
<dbReference type="RefSeq" id="WP_165605749.1">
    <property type="nucleotide sequence ID" value="NZ_FJNB01000006.1"/>
</dbReference>
<dbReference type="AlphaFoldDB" id="A0A143YL59"/>
<dbReference type="PANTHER" id="PTHR11236">
    <property type="entry name" value="AMINOBENZOATE/ANTHRANILATE SYNTHASE"/>
    <property type="match status" value="1"/>
</dbReference>
<name>A0A143YL59_9LACT</name>
<dbReference type="STRING" id="640938.TR210_1132"/>
<feature type="domain" description="Chorismate-utilising enzyme C-terminal" evidence="4">
    <location>
        <begin position="189"/>
        <end position="441"/>
    </location>
</feature>
<evidence type="ECO:0000256" key="2">
    <source>
        <dbReference type="ARBA" id="ARBA00022679"/>
    </source>
</evidence>